<dbReference type="Proteomes" id="UP000190675">
    <property type="component" value="Chromosome I"/>
</dbReference>
<sequence length="63" mass="6477">MGSLATEMNCPCDVRFAPDSDHWADIAGGLKSATSGLMHRDSIVLGGVRTESATTLLAASRGA</sequence>
<reference evidence="1 2" key="1">
    <citation type="submission" date="2016-11" db="EMBL/GenBank/DDBJ databases">
        <authorList>
            <person name="Jaros S."/>
            <person name="Januszkiewicz K."/>
            <person name="Wedrychowicz H."/>
        </authorList>
    </citation>
    <scope>NUCLEOTIDE SEQUENCE [LARGE SCALE GENOMIC DNA]</scope>
    <source>
        <strain evidence="1 2">GAS242</strain>
    </source>
</reference>
<dbReference type="EMBL" id="LT670818">
    <property type="protein sequence ID" value="SHH70922.1"/>
    <property type="molecule type" value="Genomic_DNA"/>
</dbReference>
<gene>
    <name evidence="1" type="ORF">SAMN05444169_8958</name>
</gene>
<organism evidence="1 2">
    <name type="scientific">Bradyrhizobium erythrophlei</name>
    <dbReference type="NCBI Taxonomy" id="1437360"/>
    <lineage>
        <taxon>Bacteria</taxon>
        <taxon>Pseudomonadati</taxon>
        <taxon>Pseudomonadota</taxon>
        <taxon>Alphaproteobacteria</taxon>
        <taxon>Hyphomicrobiales</taxon>
        <taxon>Nitrobacteraceae</taxon>
        <taxon>Bradyrhizobium</taxon>
    </lineage>
</organism>
<name>A0A1M5V6L4_9BRAD</name>
<evidence type="ECO:0000313" key="1">
    <source>
        <dbReference type="EMBL" id="SHH70922.1"/>
    </source>
</evidence>
<evidence type="ECO:0000313" key="2">
    <source>
        <dbReference type="Proteomes" id="UP000190675"/>
    </source>
</evidence>
<protein>
    <submittedName>
        <fullName evidence="1">Uncharacterized protein</fullName>
    </submittedName>
</protein>
<proteinExistence type="predicted"/>
<accession>A0A1M5V6L4</accession>
<dbReference type="AlphaFoldDB" id="A0A1M5V6L4"/>